<gene>
    <name evidence="1" type="ORF">Q604_UNBC15955G0001</name>
</gene>
<accession>W1XGU8</accession>
<dbReference type="AlphaFoldDB" id="W1XGU8"/>
<comment type="caution">
    <text evidence="1">The sequence shown here is derived from an EMBL/GenBank/DDBJ whole genome shotgun (WGS) entry which is preliminary data.</text>
</comment>
<protein>
    <submittedName>
        <fullName evidence="1">Uncharacterized protein</fullName>
    </submittedName>
</protein>
<sequence length="102" mass="12199">IDTQMHVAPYDPHDFDMKEFIKWNIEDYFSFEGDSFQMDACRREYPRHNYHMFMVAVDRHSLELLKQGIRDTYAPVDVIDFWPIPICYCLMRRSGTVTGVVE</sequence>
<feature type="non-terminal residue" evidence="1">
    <location>
        <position position="1"/>
    </location>
</feature>
<reference evidence="1" key="1">
    <citation type="submission" date="2013-12" db="EMBL/GenBank/DDBJ databases">
        <title>A Varibaculum cambriense genome reconstructed from a premature infant gut community with otherwise low bacterial novelty that shifts toward anaerobic metabolism during the third week of life.</title>
        <authorList>
            <person name="Brown C.T."/>
            <person name="Sharon I."/>
            <person name="Thomas B.C."/>
            <person name="Castelle C.J."/>
            <person name="Morowitz M.J."/>
            <person name="Banfield J.F."/>
        </authorList>
    </citation>
    <scope>NUCLEOTIDE SEQUENCE</scope>
</reference>
<name>W1XGU8_9ZZZZ</name>
<dbReference type="EMBL" id="AZMM01015955">
    <property type="protein sequence ID" value="ETJ29517.1"/>
    <property type="molecule type" value="Genomic_DNA"/>
</dbReference>
<organism evidence="1">
    <name type="scientific">human gut metagenome</name>
    <dbReference type="NCBI Taxonomy" id="408170"/>
    <lineage>
        <taxon>unclassified sequences</taxon>
        <taxon>metagenomes</taxon>
        <taxon>organismal metagenomes</taxon>
    </lineage>
</organism>
<proteinExistence type="predicted"/>
<evidence type="ECO:0000313" key="1">
    <source>
        <dbReference type="EMBL" id="ETJ29517.1"/>
    </source>
</evidence>
<feature type="non-terminal residue" evidence="1">
    <location>
        <position position="102"/>
    </location>
</feature>